<feature type="compositionally biased region" description="Low complexity" evidence="1">
    <location>
        <begin position="522"/>
        <end position="538"/>
    </location>
</feature>
<feature type="compositionally biased region" description="Basic and acidic residues" evidence="1">
    <location>
        <begin position="32"/>
        <end position="41"/>
    </location>
</feature>
<dbReference type="EMBL" id="KZ819212">
    <property type="protein sequence ID" value="PWY97266.1"/>
    <property type="molecule type" value="Genomic_DNA"/>
</dbReference>
<gene>
    <name evidence="2" type="ORF">BCV70DRAFT_202984</name>
</gene>
<feature type="compositionally biased region" description="Polar residues" evidence="1">
    <location>
        <begin position="69"/>
        <end position="79"/>
    </location>
</feature>
<evidence type="ECO:0000256" key="1">
    <source>
        <dbReference type="SAM" id="MobiDB-lite"/>
    </source>
</evidence>
<reference evidence="2 3" key="1">
    <citation type="journal article" date="2018" name="Mol. Biol. Evol.">
        <title>Broad Genomic Sampling Reveals a Smut Pathogenic Ancestry of the Fungal Clade Ustilaginomycotina.</title>
        <authorList>
            <person name="Kijpornyongpan T."/>
            <person name="Mondo S.J."/>
            <person name="Barry K."/>
            <person name="Sandor L."/>
            <person name="Lee J."/>
            <person name="Lipzen A."/>
            <person name="Pangilinan J."/>
            <person name="LaButti K."/>
            <person name="Hainaut M."/>
            <person name="Henrissat B."/>
            <person name="Grigoriev I.V."/>
            <person name="Spatafora J.W."/>
            <person name="Aime M.C."/>
        </authorList>
    </citation>
    <scope>NUCLEOTIDE SEQUENCE [LARGE SCALE GENOMIC DNA]</scope>
    <source>
        <strain evidence="2 3">MCA 3645</strain>
    </source>
</reference>
<dbReference type="OrthoDB" id="2310204at2759"/>
<dbReference type="InParanoid" id="A0A317XFU3"/>
<evidence type="ECO:0000313" key="3">
    <source>
        <dbReference type="Proteomes" id="UP000246740"/>
    </source>
</evidence>
<evidence type="ECO:0000313" key="2">
    <source>
        <dbReference type="EMBL" id="PWY97266.1"/>
    </source>
</evidence>
<feature type="compositionally biased region" description="Basic and acidic residues" evidence="1">
    <location>
        <begin position="80"/>
        <end position="104"/>
    </location>
</feature>
<feature type="region of interest" description="Disordered" evidence="1">
    <location>
        <begin position="29"/>
        <end position="52"/>
    </location>
</feature>
<dbReference type="Proteomes" id="UP000246740">
    <property type="component" value="Unassembled WGS sequence"/>
</dbReference>
<dbReference type="AlphaFoldDB" id="A0A317XFU3"/>
<name>A0A317XFU3_9BASI</name>
<feature type="compositionally biased region" description="Polar residues" evidence="1">
    <location>
        <begin position="396"/>
        <end position="418"/>
    </location>
</feature>
<keyword evidence="3" id="KW-1185">Reference proteome</keyword>
<sequence>MPALTKRPMAQLKAWRVPPALRVSTYLTSDSSRIKAQKEADGPAQGPTGAEVDAYVAGTLSRKDLQKATAATQSQTDQGSRFREIESRDEQGRVLGLEDPHDPALIDDPLTFPLLDGPPEEDSSSLTAEGDHTNGGRVDIVHATSDEVAQELVDKVKDATYGQQTNVAFFPAPTTAISTSLVSPNELGFVDPRVYGGTSFDLVGNGMHEPLNVVISANSSPEILTRKGFQSYCRSLDFDRECLGLHAGSAQRAWTDPRGWRDQEFLYREVYTPLDHVFGTCIESLVGGNHIRAWQQQGSGAWFLATSKEKDASKNHMIVPDGYNIGRDILVRQALGEKKDGRTSFFFTKYQTQVTYVAGLMPPGLQGVNHGILIDGLSAILTVKIVSKSDAKAAALSTTDQVPQTAATETSPQETAPENTAEETQPHTDNAETVAEESPAKKRQIRARAGRSRQSLDLRTKTKELWVKLKGTTAPKHEPVAVKDEGHIEAAVEPTSSELPSVDPNAAEIGTPTASSDAKPTQVAASPLQAQPAPAIPA</sequence>
<feature type="region of interest" description="Disordered" evidence="1">
    <location>
        <begin position="395"/>
        <end position="455"/>
    </location>
</feature>
<feature type="region of interest" description="Disordered" evidence="1">
    <location>
        <begin position="493"/>
        <end position="538"/>
    </location>
</feature>
<proteinExistence type="predicted"/>
<accession>A0A317XFU3</accession>
<feature type="compositionally biased region" description="Basic residues" evidence="1">
    <location>
        <begin position="441"/>
        <end position="451"/>
    </location>
</feature>
<organism evidence="2 3">
    <name type="scientific">Testicularia cyperi</name>
    <dbReference type="NCBI Taxonomy" id="1882483"/>
    <lineage>
        <taxon>Eukaryota</taxon>
        <taxon>Fungi</taxon>
        <taxon>Dikarya</taxon>
        <taxon>Basidiomycota</taxon>
        <taxon>Ustilaginomycotina</taxon>
        <taxon>Ustilaginomycetes</taxon>
        <taxon>Ustilaginales</taxon>
        <taxon>Anthracoideaceae</taxon>
        <taxon>Testicularia</taxon>
    </lineage>
</organism>
<dbReference type="STRING" id="1882483.A0A317XFU3"/>
<protein>
    <submittedName>
        <fullName evidence="2">Uncharacterized protein</fullName>
    </submittedName>
</protein>
<feature type="region of interest" description="Disordered" evidence="1">
    <location>
        <begin position="66"/>
        <end position="136"/>
    </location>
</feature>